<evidence type="ECO:0000313" key="3">
    <source>
        <dbReference type="Proteomes" id="UP000505355"/>
    </source>
</evidence>
<name>A0A7D4TWK5_9SPHI</name>
<sequence length="131" mass="14590">MNSNCKYLFIYGTLLVAGNEFGAYLRANSTPFAKGNFAGLLYDLGEYPGAIHQPQTNSRVYGIIVKLNNDPVVLKTIDAYEGFGEDEEQPNLFIRKMLAINTGQGIVDCWIYLYNLPLDGFPLIPSGKYQP</sequence>
<gene>
    <name evidence="2" type="ORF">HQ865_07365</name>
</gene>
<dbReference type="SUPFAM" id="SSF110857">
    <property type="entry name" value="Gamma-glutamyl cyclotransferase-like"/>
    <property type="match status" value="1"/>
</dbReference>
<evidence type="ECO:0000259" key="1">
    <source>
        <dbReference type="Pfam" id="PF06094"/>
    </source>
</evidence>
<dbReference type="Gene3D" id="3.10.490.10">
    <property type="entry name" value="Gamma-glutamyl cyclotransferase-like"/>
    <property type="match status" value="1"/>
</dbReference>
<keyword evidence="3" id="KW-1185">Reference proteome</keyword>
<feature type="domain" description="Gamma-glutamylcyclotransferase AIG2-like" evidence="1">
    <location>
        <begin position="8"/>
        <end position="130"/>
    </location>
</feature>
<keyword evidence="2" id="KW-0808">Transferase</keyword>
<protein>
    <submittedName>
        <fullName evidence="2">Gamma-glutamylcyclotransferase</fullName>
    </submittedName>
</protein>
<reference evidence="2 3" key="1">
    <citation type="submission" date="2020-05" db="EMBL/GenBank/DDBJ databases">
        <title>Mucilaginibacter mali sp. nov.</title>
        <authorList>
            <person name="Kim H.S."/>
            <person name="Lee K.C."/>
            <person name="Suh M.K."/>
            <person name="Kim J.-S."/>
            <person name="Han K.-I."/>
            <person name="Eom M.K."/>
            <person name="Shin Y.K."/>
            <person name="Lee J.-S."/>
        </authorList>
    </citation>
    <scope>NUCLEOTIDE SEQUENCE [LARGE SCALE GENOMIC DNA]</scope>
    <source>
        <strain evidence="2 3">G2-14</strain>
    </source>
</reference>
<proteinExistence type="predicted"/>
<evidence type="ECO:0000313" key="2">
    <source>
        <dbReference type="EMBL" id="QKJ29577.1"/>
    </source>
</evidence>
<dbReference type="InterPro" id="IPR013024">
    <property type="entry name" value="GGCT-like"/>
</dbReference>
<dbReference type="KEGG" id="mmab:HQ865_07365"/>
<accession>A0A7D4TWK5</accession>
<dbReference type="CDD" id="cd06661">
    <property type="entry name" value="GGCT_like"/>
    <property type="match status" value="1"/>
</dbReference>
<dbReference type="EMBL" id="CP054139">
    <property type="protein sequence ID" value="QKJ29577.1"/>
    <property type="molecule type" value="Genomic_DNA"/>
</dbReference>
<dbReference type="RefSeq" id="WP_173414269.1">
    <property type="nucleotide sequence ID" value="NZ_CP054139.1"/>
</dbReference>
<dbReference type="InterPro" id="IPR036568">
    <property type="entry name" value="GGCT-like_sf"/>
</dbReference>
<dbReference type="InterPro" id="IPR009288">
    <property type="entry name" value="AIG2-like_dom"/>
</dbReference>
<organism evidence="2 3">
    <name type="scientific">Mucilaginibacter mali</name>
    <dbReference type="NCBI Taxonomy" id="2740462"/>
    <lineage>
        <taxon>Bacteria</taxon>
        <taxon>Pseudomonadati</taxon>
        <taxon>Bacteroidota</taxon>
        <taxon>Sphingobacteriia</taxon>
        <taxon>Sphingobacteriales</taxon>
        <taxon>Sphingobacteriaceae</taxon>
        <taxon>Mucilaginibacter</taxon>
    </lineage>
</organism>
<dbReference type="AlphaFoldDB" id="A0A7D4TWK5"/>
<dbReference type="GO" id="GO:0016740">
    <property type="term" value="F:transferase activity"/>
    <property type="evidence" value="ECO:0007669"/>
    <property type="project" value="UniProtKB-KW"/>
</dbReference>
<dbReference type="Proteomes" id="UP000505355">
    <property type="component" value="Chromosome"/>
</dbReference>
<dbReference type="Pfam" id="PF06094">
    <property type="entry name" value="GGACT"/>
    <property type="match status" value="1"/>
</dbReference>